<keyword evidence="1" id="KW-0812">Transmembrane</keyword>
<dbReference type="AlphaFoldDB" id="A0A238K1N0"/>
<keyword evidence="3" id="KW-1185">Reference proteome</keyword>
<feature type="transmembrane region" description="Helical" evidence="1">
    <location>
        <begin position="34"/>
        <end position="55"/>
    </location>
</feature>
<evidence type="ECO:0000313" key="2">
    <source>
        <dbReference type="EMBL" id="SMX36808.1"/>
    </source>
</evidence>
<reference evidence="3" key="1">
    <citation type="submission" date="2017-05" db="EMBL/GenBank/DDBJ databases">
        <authorList>
            <person name="Rodrigo-Torres L."/>
            <person name="Arahal R. D."/>
            <person name="Lucena T."/>
        </authorList>
    </citation>
    <scope>NUCLEOTIDE SEQUENCE [LARGE SCALE GENOMIC DNA]</scope>
    <source>
        <strain evidence="3">CECT 8868</strain>
    </source>
</reference>
<sequence length="231" mass="26963">MVPVIVEKITVPLDIFEFFGWLAMSAPNWPSQTWFPWAAVVLNILACVFLFRIMFAREHRELTLSDRVANNERQMLDAKLEKYNENLERVFSYVTIAHEIDALRDFEMRLFQHRNHIYNITRKGDLAFRDARMSDLEAKISSNSGFVAIARSDLEKVSGWTDEEKIIVDFSKVESEVLDEKFVNWNARVNHLMRVVSRRRLELSGLARDGRKNLIGDTEGAESENRPKRQD</sequence>
<name>A0A238K1N0_9RHOB</name>
<accession>A0A238K1N0</accession>
<keyword evidence="1" id="KW-1133">Transmembrane helix</keyword>
<dbReference type="EMBL" id="FXYD01000002">
    <property type="protein sequence ID" value="SMX36808.1"/>
    <property type="molecule type" value="Genomic_DNA"/>
</dbReference>
<gene>
    <name evidence="2" type="ORF">OCA8868_01113</name>
</gene>
<dbReference type="Proteomes" id="UP000203464">
    <property type="component" value="Unassembled WGS sequence"/>
</dbReference>
<proteinExistence type="predicted"/>
<evidence type="ECO:0000256" key="1">
    <source>
        <dbReference type="SAM" id="Phobius"/>
    </source>
</evidence>
<organism evidence="2 3">
    <name type="scientific">Octadecabacter ascidiaceicola</name>
    <dbReference type="NCBI Taxonomy" id="1655543"/>
    <lineage>
        <taxon>Bacteria</taxon>
        <taxon>Pseudomonadati</taxon>
        <taxon>Pseudomonadota</taxon>
        <taxon>Alphaproteobacteria</taxon>
        <taxon>Rhodobacterales</taxon>
        <taxon>Roseobacteraceae</taxon>
        <taxon>Octadecabacter</taxon>
    </lineage>
</organism>
<keyword evidence="1" id="KW-0472">Membrane</keyword>
<evidence type="ECO:0000313" key="3">
    <source>
        <dbReference type="Proteomes" id="UP000203464"/>
    </source>
</evidence>
<protein>
    <submittedName>
        <fullName evidence="2">Uncharacterized protein</fullName>
    </submittedName>
</protein>